<dbReference type="EMBL" id="JACIJM010000014">
    <property type="protein sequence ID" value="MBB5723775.1"/>
    <property type="molecule type" value="Genomic_DNA"/>
</dbReference>
<dbReference type="AlphaFoldDB" id="A0A7W9F0Z8"/>
<keyword evidence="3" id="KW-1185">Reference proteome</keyword>
<dbReference type="RefSeq" id="WP_050525648.1">
    <property type="nucleotide sequence ID" value="NZ_JACIJM010000014.1"/>
</dbReference>
<dbReference type="Pfam" id="PF03576">
    <property type="entry name" value="Peptidase_S58"/>
    <property type="match status" value="1"/>
</dbReference>
<evidence type="ECO:0000313" key="3">
    <source>
        <dbReference type="Proteomes" id="UP000535415"/>
    </source>
</evidence>
<gene>
    <name evidence="2" type="ORF">FHS72_003420</name>
</gene>
<dbReference type="PANTHER" id="PTHR36512">
    <property type="entry name" value="D-AMINOPEPTIDASE"/>
    <property type="match status" value="1"/>
</dbReference>
<accession>A0A7W9F0Z8</accession>
<keyword evidence="2" id="KW-0031">Aminopeptidase</keyword>
<dbReference type="SUPFAM" id="SSF56266">
    <property type="entry name" value="DmpA/ArgJ-like"/>
    <property type="match status" value="1"/>
</dbReference>
<dbReference type="Gene3D" id="3.60.70.12">
    <property type="entry name" value="L-amino peptidase D-ALA esterase/amidase"/>
    <property type="match status" value="1"/>
</dbReference>
<proteinExistence type="inferred from homology"/>
<reference evidence="2 3" key="1">
    <citation type="submission" date="2020-08" db="EMBL/GenBank/DDBJ databases">
        <title>Genomic Encyclopedia of Type Strains, Phase IV (KMG-IV): sequencing the most valuable type-strain genomes for metagenomic binning, comparative biology and taxonomic classification.</title>
        <authorList>
            <person name="Goeker M."/>
        </authorList>
    </citation>
    <scope>NUCLEOTIDE SEQUENCE [LARGE SCALE GENOMIC DNA]</scope>
    <source>
        <strain evidence="2 3">DSM 101064</strain>
    </source>
</reference>
<evidence type="ECO:0000256" key="1">
    <source>
        <dbReference type="ARBA" id="ARBA00007068"/>
    </source>
</evidence>
<name>A0A7W9F0Z8_9RHOB</name>
<protein>
    <submittedName>
        <fullName evidence="2">L-aminopeptidase/D-esterase-like protein</fullName>
    </submittedName>
</protein>
<sequence>MINETSDLARSERPKTLRARTLGLKLDGSTGQWNSITDVEGVSVGYTTLISGSGALEVGSGPIRTGVTAILPRPTDQLCDPVMAGIFSLNGNGELTGSHYIEETGKFSLPIAITNTHSCGLARDAVIKWAAARFPDVYADGFALPVAAETYDGFLNDINGFHVTDAHVISAIEHATTGQIQEGSVGGGTGMKCFGFKAGSGTSSRLVQFDGHTYTVGTFVQANFGGRTDLTVLGYPLGKEMKEPAMVRNTHDPDLSSIIVVVATDAPILPHQLKRLARRATLGVGKTGGIGRHGSGDIFLAFSTGNTVPDFRASERLLRLEMVPDEHLDRFFEAVVQSTEEAILNSMIANSDMTGRDDNFVPAIPHRELLRVGL</sequence>
<dbReference type="PANTHER" id="PTHR36512:SF3">
    <property type="entry name" value="BLR5678 PROTEIN"/>
    <property type="match status" value="1"/>
</dbReference>
<evidence type="ECO:0000313" key="2">
    <source>
        <dbReference type="EMBL" id="MBB5723775.1"/>
    </source>
</evidence>
<organism evidence="2 3">
    <name type="scientific">Yoonia ponticola</name>
    <dbReference type="NCBI Taxonomy" id="1524255"/>
    <lineage>
        <taxon>Bacteria</taxon>
        <taxon>Pseudomonadati</taxon>
        <taxon>Pseudomonadota</taxon>
        <taxon>Alphaproteobacteria</taxon>
        <taxon>Rhodobacterales</taxon>
        <taxon>Paracoccaceae</taxon>
        <taxon>Yoonia</taxon>
    </lineage>
</organism>
<dbReference type="CDD" id="cd02253">
    <property type="entry name" value="DmpA"/>
    <property type="match status" value="1"/>
</dbReference>
<comment type="caution">
    <text evidence="2">The sequence shown here is derived from an EMBL/GenBank/DDBJ whole genome shotgun (WGS) entry which is preliminary data.</text>
</comment>
<dbReference type="GO" id="GO:0004177">
    <property type="term" value="F:aminopeptidase activity"/>
    <property type="evidence" value="ECO:0007669"/>
    <property type="project" value="UniProtKB-KW"/>
</dbReference>
<dbReference type="InterPro" id="IPR005321">
    <property type="entry name" value="Peptidase_S58_DmpA"/>
</dbReference>
<comment type="similarity">
    <text evidence="1">Belongs to the peptidase S58 family.</text>
</comment>
<keyword evidence="2" id="KW-0378">Hydrolase</keyword>
<dbReference type="InterPro" id="IPR016117">
    <property type="entry name" value="ArgJ-like_dom_sf"/>
</dbReference>
<dbReference type="Proteomes" id="UP000535415">
    <property type="component" value="Unassembled WGS sequence"/>
</dbReference>
<keyword evidence="2" id="KW-0645">Protease</keyword>